<proteinExistence type="predicted"/>
<evidence type="ECO:0000313" key="2">
    <source>
        <dbReference type="Proteomes" id="UP001157137"/>
    </source>
</evidence>
<reference evidence="1" key="1">
    <citation type="submission" date="2023-02" db="EMBL/GenBank/DDBJ databases">
        <title>Proposal of a novel subspecies: Alicyclobacillus hesperidum subspecies aegle.</title>
        <authorList>
            <person name="Goto K."/>
            <person name="Fujii T."/>
            <person name="Yasui K."/>
            <person name="Mochida K."/>
            <person name="Kato-Tanaka Y."/>
            <person name="Morohoshi S."/>
            <person name="An S.Y."/>
            <person name="Kasai H."/>
            <person name="Yokota A."/>
        </authorList>
    </citation>
    <scope>NUCLEOTIDE SEQUENCE</scope>
    <source>
        <strain evidence="1">DSM 12766</strain>
    </source>
</reference>
<dbReference type="RefSeq" id="WP_284227791.1">
    <property type="nucleotide sequence ID" value="NZ_BSRA01000015.1"/>
</dbReference>
<evidence type="ECO:0000313" key="1">
    <source>
        <dbReference type="EMBL" id="GLV14697.1"/>
    </source>
</evidence>
<dbReference type="EMBL" id="BSRA01000015">
    <property type="protein sequence ID" value="GLV14697.1"/>
    <property type="molecule type" value="Genomic_DNA"/>
</dbReference>
<name>A0AA37U8U0_9BACL</name>
<gene>
    <name evidence="1" type="ORF">Heshes_23810</name>
</gene>
<dbReference type="Proteomes" id="UP001157137">
    <property type="component" value="Unassembled WGS sequence"/>
</dbReference>
<sequence length="232" mass="25930">MVTPSDDVSVAQWLVNRLFPFENYLAGSVVPPGYEAYARILHPAQSTSGYVSWAEIAAWAGRIYHPAMQFESIATPVQGSGADPKPWDGQVPYHLPLSHVDTLAHILRPFTTTPEKIWYLVWDGYGSVPSTSRPHVQRPHRNYLLYYGGTDDVGDLGIGEHREPPEYWFPNEKSWCVATDVDLYWTYVGGSQACIDAILINSELESVPAELSHGLTVDSDTLNRLSPDEKKQ</sequence>
<protein>
    <submittedName>
        <fullName evidence="1">Uncharacterized protein</fullName>
    </submittedName>
</protein>
<dbReference type="AlphaFoldDB" id="A0AA37U8U0"/>
<comment type="caution">
    <text evidence="1">The sequence shown here is derived from an EMBL/GenBank/DDBJ whole genome shotgun (WGS) entry which is preliminary data.</text>
</comment>
<accession>A0AA37U8U0</accession>
<organism evidence="1 2">
    <name type="scientific">Alicyclobacillus hesperidum</name>
    <dbReference type="NCBI Taxonomy" id="89784"/>
    <lineage>
        <taxon>Bacteria</taxon>
        <taxon>Bacillati</taxon>
        <taxon>Bacillota</taxon>
        <taxon>Bacilli</taxon>
        <taxon>Bacillales</taxon>
        <taxon>Alicyclobacillaceae</taxon>
        <taxon>Alicyclobacillus</taxon>
    </lineage>
</organism>